<accession>A0A7I8KRI2</accession>
<keyword evidence="3" id="KW-0132">Cell division</keyword>
<dbReference type="GO" id="GO:0051315">
    <property type="term" value="P:attachment of mitotic spindle microtubules to kinetochore"/>
    <property type="evidence" value="ECO:0007669"/>
    <property type="project" value="TreeGrafter"/>
</dbReference>
<dbReference type="PANTHER" id="PTHR23168">
    <property type="entry name" value="MITOTIC SPINDLE ASSEMBLY CHECKPOINT PROTEIN MAD1 MITOTIC ARREST DEFICIENT-LIKE PROTEIN 1"/>
    <property type="match status" value="1"/>
</dbReference>
<keyword evidence="6" id="KW-0131">Cell cycle</keyword>
<evidence type="ECO:0000256" key="5">
    <source>
        <dbReference type="ARBA" id="ARBA00023242"/>
    </source>
</evidence>
<evidence type="ECO:0000256" key="3">
    <source>
        <dbReference type="ARBA" id="ARBA00022618"/>
    </source>
</evidence>
<keyword evidence="4" id="KW-0498">Mitosis</keyword>
<feature type="region of interest" description="Disordered" evidence="8">
    <location>
        <begin position="1"/>
        <end position="29"/>
    </location>
</feature>
<dbReference type="Gene3D" id="6.10.250.90">
    <property type="match status" value="1"/>
</dbReference>
<dbReference type="GO" id="GO:0051301">
    <property type="term" value="P:cell division"/>
    <property type="evidence" value="ECO:0007669"/>
    <property type="project" value="UniProtKB-KW"/>
</dbReference>
<keyword evidence="7" id="KW-0175">Coiled coil</keyword>
<feature type="coiled-coil region" evidence="7">
    <location>
        <begin position="381"/>
        <end position="478"/>
    </location>
</feature>
<evidence type="ECO:0000256" key="2">
    <source>
        <dbReference type="ARBA" id="ARBA00008029"/>
    </source>
</evidence>
<dbReference type="Gene3D" id="1.20.5.170">
    <property type="match status" value="1"/>
</dbReference>
<dbReference type="Pfam" id="PF05557">
    <property type="entry name" value="MAD"/>
    <property type="match status" value="1"/>
</dbReference>
<sequence length="719" mass="82601">MILRTPPPQRKRRASLAADGESPGSDRRLVIFEDPSPVGSHDPSDQMVCSYQCRQMVKTEVMDALNIAEKQAIDYRSRVETLEQNLTRSEEERNRFKNQLCFVEQELAASKGRENALQQQLLKEVADSQERYRIQVQRCSELEVKLRKEADLRKSADSSALAAKDKVCDLEEKVRCLLESTEREKKRHQRENFHFQDEANLSSSRLRTELEIMKNRAESDRKESELLKKQMKELRERLNECLAEKSELEHKVTSLPIASPEVRAPEETQVLLKHLQEELRNYEVEVQEARKLRSFHANTELLKEKLLEEKGRRDKAEAELVKLQEVQFHAEKLENELKMWKSLINEIPGVSSFDDICKKIAGLQKETIDGMMKVGEVTAQLRELEVALDSAKLSRQQAETECALAKEKADESSLEVKRLKLMIDAVTEERDRLRKDVVSSCKMKIEDSEGGSTETTLLKELEKSLAEKEEVIKGLETNINEQGIIIHRQQTEVKVLNEHLCNEARRIKSLERESDRLRAEISLLESKLGHGDYSTESTKVLRMVNTLTVDSETKHTIEALRSELLKTKAKLQAVEELKGQSDAGNLIDAQISDKLAQLKGQIATLEKREERYKTVFADKISVFRRACCSLFGYKIVMDDQQRPNGIPVTRFTLQSIYAQSDDEKLEFEYESGNTNVLVNDYSSQPEISHQVEIFIKRMNSIPAFTANLTMESFNKRTLS</sequence>
<feature type="coiled-coil region" evidence="7">
    <location>
        <begin position="65"/>
        <end position="99"/>
    </location>
</feature>
<keyword evidence="5" id="KW-0539">Nucleus</keyword>
<evidence type="ECO:0000256" key="4">
    <source>
        <dbReference type="ARBA" id="ARBA00022776"/>
    </source>
</evidence>
<evidence type="ECO:0000256" key="1">
    <source>
        <dbReference type="ARBA" id="ARBA00004123"/>
    </source>
</evidence>
<protein>
    <submittedName>
        <fullName evidence="9">Uncharacterized protein</fullName>
    </submittedName>
</protein>
<comment type="similarity">
    <text evidence="2">Belongs to the MAD1 family.</text>
</comment>
<evidence type="ECO:0000313" key="9">
    <source>
        <dbReference type="EMBL" id="CAA7400439.1"/>
    </source>
</evidence>
<dbReference type="GO" id="GO:0007094">
    <property type="term" value="P:mitotic spindle assembly checkpoint signaling"/>
    <property type="evidence" value="ECO:0007669"/>
    <property type="project" value="InterPro"/>
</dbReference>
<dbReference type="GO" id="GO:0072686">
    <property type="term" value="C:mitotic spindle"/>
    <property type="evidence" value="ECO:0007669"/>
    <property type="project" value="TreeGrafter"/>
</dbReference>
<comment type="subcellular location">
    <subcellularLocation>
        <location evidence="1">Nucleus</location>
    </subcellularLocation>
</comment>
<dbReference type="Proteomes" id="UP000663760">
    <property type="component" value="Chromosome 8"/>
</dbReference>
<reference evidence="9" key="1">
    <citation type="submission" date="2020-02" db="EMBL/GenBank/DDBJ databases">
        <authorList>
            <person name="Scholz U."/>
            <person name="Mascher M."/>
            <person name="Fiebig A."/>
        </authorList>
    </citation>
    <scope>NUCLEOTIDE SEQUENCE</scope>
</reference>
<feature type="coiled-coil region" evidence="7">
    <location>
        <begin position="557"/>
        <end position="615"/>
    </location>
</feature>
<evidence type="ECO:0000256" key="7">
    <source>
        <dbReference type="SAM" id="Coils"/>
    </source>
</evidence>
<dbReference type="FunFam" id="3.30.457.60:FF:000004">
    <property type="entry name" value="Mitotic spindle checkpoint protein MAD1"/>
    <property type="match status" value="1"/>
</dbReference>
<dbReference type="AlphaFoldDB" id="A0A7I8KRI2"/>
<dbReference type="PANTHER" id="PTHR23168:SF0">
    <property type="entry name" value="MITOTIC SPINDLE ASSEMBLY CHECKPOINT PROTEIN MAD1"/>
    <property type="match status" value="1"/>
</dbReference>
<organism evidence="9 10">
    <name type="scientific">Spirodela intermedia</name>
    <name type="common">Intermediate duckweed</name>
    <dbReference type="NCBI Taxonomy" id="51605"/>
    <lineage>
        <taxon>Eukaryota</taxon>
        <taxon>Viridiplantae</taxon>
        <taxon>Streptophyta</taxon>
        <taxon>Embryophyta</taxon>
        <taxon>Tracheophyta</taxon>
        <taxon>Spermatophyta</taxon>
        <taxon>Magnoliopsida</taxon>
        <taxon>Liliopsida</taxon>
        <taxon>Araceae</taxon>
        <taxon>Lemnoideae</taxon>
        <taxon>Spirodela</taxon>
    </lineage>
</organism>
<evidence type="ECO:0000256" key="6">
    <source>
        <dbReference type="ARBA" id="ARBA00023306"/>
    </source>
</evidence>
<gene>
    <name evidence="9" type="ORF">SI8410_08011117</name>
</gene>
<dbReference type="InterPro" id="IPR008672">
    <property type="entry name" value="Mad1"/>
</dbReference>
<keyword evidence="10" id="KW-1185">Reference proteome</keyword>
<feature type="coiled-coil region" evidence="7">
    <location>
        <begin position="171"/>
        <end position="343"/>
    </location>
</feature>
<evidence type="ECO:0000313" key="10">
    <source>
        <dbReference type="Proteomes" id="UP000663760"/>
    </source>
</evidence>
<name>A0A7I8KRI2_SPIIN</name>
<dbReference type="GO" id="GO:0005635">
    <property type="term" value="C:nuclear envelope"/>
    <property type="evidence" value="ECO:0007669"/>
    <property type="project" value="TreeGrafter"/>
</dbReference>
<evidence type="ECO:0000256" key="8">
    <source>
        <dbReference type="SAM" id="MobiDB-lite"/>
    </source>
</evidence>
<dbReference type="GO" id="GO:0000776">
    <property type="term" value="C:kinetochore"/>
    <property type="evidence" value="ECO:0007669"/>
    <property type="project" value="TreeGrafter"/>
</dbReference>
<dbReference type="SUPFAM" id="SSF75704">
    <property type="entry name" value="Mitotic arrest deficient-like 1, Mad1"/>
    <property type="match status" value="1"/>
</dbReference>
<dbReference type="EMBL" id="LR746271">
    <property type="protein sequence ID" value="CAA7400439.1"/>
    <property type="molecule type" value="Genomic_DNA"/>
</dbReference>
<dbReference type="OrthoDB" id="331602at2759"/>
<proteinExistence type="inferred from homology"/>
<dbReference type="Gene3D" id="3.30.457.60">
    <property type="match status" value="1"/>
</dbReference>